<evidence type="ECO:0000313" key="1">
    <source>
        <dbReference type="EMBL" id="KWZ32155.1"/>
    </source>
</evidence>
<proteinExistence type="predicted"/>
<dbReference type="EMBL" id="LNJP01000003">
    <property type="protein sequence ID" value="KWZ32155.1"/>
    <property type="molecule type" value="Genomic_DNA"/>
</dbReference>
<dbReference type="SUPFAM" id="SSF53756">
    <property type="entry name" value="UDP-Glycosyltransferase/glycogen phosphorylase"/>
    <property type="match status" value="1"/>
</dbReference>
<dbReference type="Gene3D" id="3.40.50.2000">
    <property type="entry name" value="Glycogen Phosphorylase B"/>
    <property type="match status" value="1"/>
</dbReference>
<accession>A0AAW3PUV9</accession>
<gene>
    <name evidence="1" type="ORF">WS64_28455</name>
</gene>
<organism evidence="1 2">
    <name type="scientific">Burkholderia anthina</name>
    <dbReference type="NCBI Taxonomy" id="179879"/>
    <lineage>
        <taxon>Bacteria</taxon>
        <taxon>Pseudomonadati</taxon>
        <taxon>Pseudomonadota</taxon>
        <taxon>Betaproteobacteria</taxon>
        <taxon>Burkholderiales</taxon>
        <taxon>Burkholderiaceae</taxon>
        <taxon>Burkholderia</taxon>
        <taxon>Burkholderia cepacia complex</taxon>
    </lineage>
</organism>
<dbReference type="Proteomes" id="UP000070434">
    <property type="component" value="Unassembled WGS sequence"/>
</dbReference>
<protein>
    <submittedName>
        <fullName evidence="1">Glycosyltransferase</fullName>
    </submittedName>
</protein>
<dbReference type="AlphaFoldDB" id="A0AAW3PUV9"/>
<comment type="caution">
    <text evidence="1">The sequence shown here is derived from an EMBL/GenBank/DDBJ whole genome shotgun (WGS) entry which is preliminary data.</text>
</comment>
<dbReference type="RefSeq" id="WP_060968423.1">
    <property type="nucleotide sequence ID" value="NZ_LNJP01000003.1"/>
</dbReference>
<sequence length="313" mass="35299">MKIYILHPGRAHYPEIDAYTMYFTARGFEVASGCPDDHARLAAPGDWILWCIMGFYPRALRARLVIHDYRSLSIGRLAPVKDWIKRHRQPTPDLRIFQNERLRDTLAFRDGAPACLLPMGVPDWIFALANEPIPAGPAGRFCYIGEMSVERRFDDVLRAYQQYRRSPADTLVLVGEPDPRIRARFANVSGITFAGRLPQRDALCVVARSDYAVCYFPTHRPHCYQTPTKLLEYAALGKRILCNGSATHATLSRLLGIRCHMAGNAIFDDLPASLPSIQPNDPARLRHMAWPTVIDASGVAEWLQSSAARRSRQ</sequence>
<reference evidence="1 2" key="1">
    <citation type="submission" date="2015-11" db="EMBL/GenBank/DDBJ databases">
        <authorList>
            <person name="Sahl J."/>
            <person name="Wagner D."/>
            <person name="Keim P."/>
        </authorList>
    </citation>
    <scope>NUCLEOTIDE SEQUENCE [LARGE SCALE GENOMIC DNA]</scope>
    <source>
        <strain evidence="1 2">AZ-4-2-10-S1-D7</strain>
    </source>
</reference>
<evidence type="ECO:0000313" key="2">
    <source>
        <dbReference type="Proteomes" id="UP000070434"/>
    </source>
</evidence>
<name>A0AAW3PUV9_9BURK</name>